<dbReference type="Proteomes" id="UP000294843">
    <property type="component" value="Unassembled WGS sequence"/>
</dbReference>
<dbReference type="NCBIfam" id="NF047686">
    <property type="entry name" value="IsaB_fam"/>
    <property type="match status" value="1"/>
</dbReference>
<dbReference type="OrthoDB" id="2411592at2"/>
<evidence type="ECO:0000256" key="2">
    <source>
        <dbReference type="ARBA" id="ARBA00022525"/>
    </source>
</evidence>
<gene>
    <name evidence="7" type="ORF">ERX55_05720</name>
</gene>
<dbReference type="InterPro" id="IPR058086">
    <property type="entry name" value="IsaB"/>
</dbReference>
<evidence type="ECO:0000256" key="4">
    <source>
        <dbReference type="ARBA" id="ARBA00093777"/>
    </source>
</evidence>
<sequence>MKNSIIKLGLASTVLLGSAAGLVHPAEAHAATQAMTPYYQWKGYTGYSASYVLDKNFVNAVKYGNVTINGMKVDAKAVVTEADLLNSVKAEKMFEKNKTASKYVATQFDTFALKTGKGAVYFMEIPVQQNKVSMKEVTKAYGKASEVLYGSNKGQTETAYTVTAKNGVHTTFYFDNKNMLTKIQFMN</sequence>
<protein>
    <recommendedName>
        <fullName evidence="5">Immunodominant staphylococcal antigen B</fullName>
    </recommendedName>
</protein>
<comment type="subcellular location">
    <subcellularLocation>
        <location evidence="1">Secreted</location>
    </subcellularLocation>
</comment>
<dbReference type="RefSeq" id="WP_133451616.1">
    <property type="nucleotide sequence ID" value="NZ_SCWF01000004.1"/>
</dbReference>
<keyword evidence="2" id="KW-0964">Secreted</keyword>
<evidence type="ECO:0000256" key="6">
    <source>
        <dbReference type="SAM" id="SignalP"/>
    </source>
</evidence>
<reference evidence="7 8" key="1">
    <citation type="submission" date="2019-01" db="EMBL/GenBank/DDBJ databases">
        <title>Draft genome sequences of the type strains of six Macrococcus species.</title>
        <authorList>
            <person name="Mazhar S."/>
            <person name="Altermann E."/>
            <person name="Hill C."/>
            <person name="Mcauliffe O."/>
        </authorList>
    </citation>
    <scope>NUCLEOTIDE SEQUENCE [LARGE SCALE GENOMIC DNA]</scope>
    <source>
        <strain evidence="7 8">ATCC 51825</strain>
    </source>
</reference>
<feature type="chain" id="PRO_5020951220" description="Immunodominant staphylococcal antigen B" evidence="6">
    <location>
        <begin position="31"/>
        <end position="187"/>
    </location>
</feature>
<dbReference type="AlphaFoldDB" id="A0A4R6C0B3"/>
<keyword evidence="8" id="KW-1185">Reference proteome</keyword>
<accession>A0A4R6C0B3</accession>
<comment type="similarity">
    <text evidence="4">Belongs to the IsaB family.</text>
</comment>
<feature type="signal peptide" evidence="6">
    <location>
        <begin position="1"/>
        <end position="30"/>
    </location>
</feature>
<evidence type="ECO:0000313" key="7">
    <source>
        <dbReference type="EMBL" id="TDM14429.1"/>
    </source>
</evidence>
<organism evidence="7 8">
    <name type="scientific">Macrococcus bovicus</name>
    <dbReference type="NCBI Taxonomy" id="69968"/>
    <lineage>
        <taxon>Bacteria</taxon>
        <taxon>Bacillati</taxon>
        <taxon>Bacillota</taxon>
        <taxon>Bacilli</taxon>
        <taxon>Bacillales</taxon>
        <taxon>Staphylococcaceae</taxon>
        <taxon>Macrococcus</taxon>
    </lineage>
</organism>
<name>A0A4R6C0B3_9STAP</name>
<proteinExistence type="inferred from homology"/>
<evidence type="ECO:0000256" key="1">
    <source>
        <dbReference type="ARBA" id="ARBA00004613"/>
    </source>
</evidence>
<keyword evidence="3 6" id="KW-0732">Signal</keyword>
<evidence type="ECO:0000256" key="3">
    <source>
        <dbReference type="ARBA" id="ARBA00022729"/>
    </source>
</evidence>
<evidence type="ECO:0000313" key="8">
    <source>
        <dbReference type="Proteomes" id="UP000294843"/>
    </source>
</evidence>
<evidence type="ECO:0000256" key="5">
    <source>
        <dbReference type="ARBA" id="ARBA00093792"/>
    </source>
</evidence>
<dbReference type="EMBL" id="SCWF01000004">
    <property type="protein sequence ID" value="TDM14429.1"/>
    <property type="molecule type" value="Genomic_DNA"/>
</dbReference>
<comment type="caution">
    <text evidence="7">The sequence shown here is derived from an EMBL/GenBank/DDBJ whole genome shotgun (WGS) entry which is preliminary data.</text>
</comment>